<evidence type="ECO:0000313" key="2">
    <source>
        <dbReference type="EMBL" id="PKI85460.1"/>
    </source>
</evidence>
<reference evidence="2 3" key="1">
    <citation type="submission" date="2017-10" db="EMBL/GenBank/DDBJ databases">
        <title>A novel species of cold-tolerant Malassezia isolated from bats.</title>
        <authorList>
            <person name="Lorch J.M."/>
            <person name="Palmer J.M."/>
            <person name="Vanderwolf K.J."/>
            <person name="Schmidt K.Z."/>
            <person name="Verant M.L."/>
            <person name="Weller T.J."/>
            <person name="Blehert D.S."/>
        </authorList>
    </citation>
    <scope>NUCLEOTIDE SEQUENCE [LARGE SCALE GENOMIC DNA]</scope>
    <source>
        <strain evidence="2 3">NWHC:44797-103</strain>
    </source>
</reference>
<dbReference type="InterPro" id="IPR006683">
    <property type="entry name" value="Thioestr_dom"/>
</dbReference>
<keyword evidence="3" id="KW-1185">Reference proteome</keyword>
<organism evidence="2 3">
    <name type="scientific">Malassezia vespertilionis</name>
    <dbReference type="NCBI Taxonomy" id="2020962"/>
    <lineage>
        <taxon>Eukaryota</taxon>
        <taxon>Fungi</taxon>
        <taxon>Dikarya</taxon>
        <taxon>Basidiomycota</taxon>
        <taxon>Ustilaginomycotina</taxon>
        <taxon>Malasseziomycetes</taxon>
        <taxon>Malasseziales</taxon>
        <taxon>Malasseziaceae</taxon>
        <taxon>Malassezia</taxon>
    </lineage>
</organism>
<dbReference type="Pfam" id="PF03061">
    <property type="entry name" value="4HBT"/>
    <property type="match status" value="1"/>
</dbReference>
<feature type="domain" description="Thioesterase" evidence="1">
    <location>
        <begin position="128"/>
        <end position="193"/>
    </location>
</feature>
<dbReference type="Proteomes" id="UP000232875">
    <property type="component" value="Unassembled WGS sequence"/>
</dbReference>
<accession>A0A2N1JFY2</accession>
<dbReference type="InterPro" id="IPR029069">
    <property type="entry name" value="HotDog_dom_sf"/>
</dbReference>
<dbReference type="Gene3D" id="3.10.129.10">
    <property type="entry name" value="Hotdog Thioesterase"/>
    <property type="match status" value="1"/>
</dbReference>
<dbReference type="STRING" id="2020962.A0A2N1JFY2"/>
<proteinExistence type="predicted"/>
<dbReference type="PANTHER" id="PTHR47260">
    <property type="entry name" value="UPF0644 PROTEIN PB2B4.06"/>
    <property type="match status" value="1"/>
</dbReference>
<dbReference type="OrthoDB" id="506431at2759"/>
<dbReference type="AlphaFoldDB" id="A0A2N1JFY2"/>
<evidence type="ECO:0000259" key="1">
    <source>
        <dbReference type="Pfam" id="PF03061"/>
    </source>
</evidence>
<dbReference type="CDD" id="cd03443">
    <property type="entry name" value="PaaI_thioesterase"/>
    <property type="match status" value="1"/>
</dbReference>
<dbReference type="EMBL" id="KZ454987">
    <property type="protein sequence ID" value="PKI85460.1"/>
    <property type="molecule type" value="Genomic_DNA"/>
</dbReference>
<dbReference type="InterPro" id="IPR052061">
    <property type="entry name" value="PTE-AB_protein"/>
</dbReference>
<gene>
    <name evidence="2" type="ORF">MVES_000336</name>
</gene>
<name>A0A2N1JFY2_9BASI</name>
<sequence length="234" mass="25627">MDDVQKKEAIDALEQQLYNQPLVKELSERAIEAKSALRVRSESGVQLGGEGPKSLEDAEFLALRPFVNRSPEQLQHQFTAGSLRGLDMFAIPPLVFSKTKHGAEKLGGSEGDGTVIVHVGRDLCGYEGVVHGGLTATMFDEALARTAFYALPHHMGVTAKLQVVYFRPVPADQFLTIETEVLEGMGRKAFVKGYLRAANSEAVLAEAEALFVEPKWVKYASWVGGLNVQKLLEE</sequence>
<evidence type="ECO:0000313" key="3">
    <source>
        <dbReference type="Proteomes" id="UP000232875"/>
    </source>
</evidence>
<protein>
    <recommendedName>
        <fullName evidence="1">Thioesterase domain-containing protein</fullName>
    </recommendedName>
</protein>
<dbReference type="SUPFAM" id="SSF54637">
    <property type="entry name" value="Thioesterase/thiol ester dehydrase-isomerase"/>
    <property type="match status" value="1"/>
</dbReference>
<dbReference type="PANTHER" id="PTHR47260:SF1">
    <property type="entry name" value="UPF0644 PROTEIN PB2B4.06"/>
    <property type="match status" value="1"/>
</dbReference>